<sequence>MDTQEHQIKKSLSGRENQGVYLCTKCGWPFPKAHPSAKHRRAHKKLCGTIEGYKLVESDDHLAASDGEHAPCEDQRTPSSLLKELGSSDGNNLQSNRSADDLFSDAVAEFSDSGVSPPIGDHIKDLNKDMEKLAHSDSVEGQSFCGEATAGSLCLVVGQNLVEDKERVIVTTCISYGEYQVVIYCWGLTVISPLYYNILMAMISKVEFDANTSTFSSCNLISSIWWDSRLHVIASLFTFVCVLMIFVAIEGTLDKPIAPTQSIKKFDAEVEEQVINQSENANSSNEALIEGSPVASIGVSASQFDGSPAIFETPTDELINDIDVDAKDEEINKTLTGCLNPHVAAARESSEPHSSIEGTLDSSIDPIQSIKKSNSEVDEQVISKSENANSSSEARIEESPIASILVTALPFDTSPVIIGTPTDELIEGIDADAKDEEINRTFLNPHVEATRESSDLYLNKIDEQASDNIWEEESTSVAVIERLTKFDATENKTLDFVTQDTLVVNDASSLEKHLYTDNAVTEFDGNKNGDQSEVHRIFEHSGVGKDMDVSLFRKKEEETTVSKLEEQNEADIAVYTLSMPDSLANVALIEDFQDYASPKSSLSSDLGSSEVTTYVGDDKQAAIAAQGVSGFRFCSTTNQNTLKDNLNEKEAEHHITDKSCVSGSTEETINLVGGDNPDHCKMSKTEESDKGIKQYNENPLEDQLAANDKRTLGADGSFLSEDNQITNSLKVHHSQVLKEAVVELPEVCETIEKCGGAVEKNPEVAHESAGPTQKCSDVDVQQFDTRGNMDQIESSSCMAAYTLSQPGTGNVTDNTSLSQLGTGNVTDRTSLSQLGTGNVTDNTLSVASAVKNIERNLNVSSLSASDNLGAFITNGVASLPVGSEHQTSNMVDVTHSSQASKESLGCGSESLQGKGDDKLETQGDGVSVSIASSSRADSMDANWGSVSVVSPQSEAAASADAGVPSEKSQTTSLPVHKDAAESQTAQSDDFEPPSFMTLVEPGNAVPQKATPSDLSALSTQQQKDEDPKAGWFPSISNVVNDSQGRKKNEEIIDKVSSWSTGKKHSPLKNLLGEARSPNSNRRSSVTEKDEISLKNSAAAVTTVDAILRSEPNGKEIEKEWNSPARYPVEIKKERRKRKPYCIPFVCCLSVQQDL</sequence>
<feature type="compositionally biased region" description="Low complexity" evidence="2">
    <location>
        <begin position="382"/>
        <end position="393"/>
    </location>
</feature>
<keyword evidence="3" id="KW-1133">Transmembrane helix</keyword>
<keyword evidence="3" id="KW-0812">Transmembrane</keyword>
<feature type="compositionally biased region" description="Polar residues" evidence="2">
    <location>
        <begin position="352"/>
        <end position="372"/>
    </location>
</feature>
<feature type="region of interest" description="Disordered" evidence="2">
    <location>
        <begin position="893"/>
        <end position="939"/>
    </location>
</feature>
<accession>A0AAV3NSH6</accession>
<feature type="region of interest" description="Disordered" evidence="2">
    <location>
        <begin position="955"/>
        <end position="1089"/>
    </location>
</feature>
<keyword evidence="1" id="KW-0479">Metal-binding</keyword>
<evidence type="ECO:0000313" key="6">
    <source>
        <dbReference type="Proteomes" id="UP001454036"/>
    </source>
</evidence>
<keyword evidence="6" id="KW-1185">Reference proteome</keyword>
<dbReference type="PROSITE" id="PS00028">
    <property type="entry name" value="ZINC_FINGER_C2H2_1"/>
    <property type="match status" value="1"/>
</dbReference>
<feature type="compositionally biased region" description="Low complexity" evidence="2">
    <location>
        <begin position="923"/>
        <end position="936"/>
    </location>
</feature>
<evidence type="ECO:0000313" key="5">
    <source>
        <dbReference type="EMBL" id="GAA0142290.1"/>
    </source>
</evidence>
<dbReference type="Proteomes" id="UP001454036">
    <property type="component" value="Unassembled WGS sequence"/>
</dbReference>
<protein>
    <recommendedName>
        <fullName evidence="4">C2H2-type domain-containing protein</fullName>
    </recommendedName>
</protein>
<evidence type="ECO:0000256" key="2">
    <source>
        <dbReference type="SAM" id="MobiDB-lite"/>
    </source>
</evidence>
<keyword evidence="1" id="KW-0863">Zinc-finger</keyword>
<dbReference type="PANTHER" id="PTHR35746">
    <property type="entry name" value="PENTATRICOPEPTIDE REPEAT (PPR) SUPERFAMILY PROTEIN"/>
    <property type="match status" value="1"/>
</dbReference>
<dbReference type="PROSITE" id="PS50157">
    <property type="entry name" value="ZINC_FINGER_C2H2_2"/>
    <property type="match status" value="1"/>
</dbReference>
<evidence type="ECO:0000256" key="1">
    <source>
        <dbReference type="PROSITE-ProRule" id="PRU00042"/>
    </source>
</evidence>
<name>A0AAV3NSH6_LITER</name>
<feature type="compositionally biased region" description="Polar residues" evidence="2">
    <location>
        <begin position="1009"/>
        <end position="1021"/>
    </location>
</feature>
<dbReference type="PANTHER" id="PTHR35746:SF1">
    <property type="entry name" value="PENTATRICOPEPTIDE REPEAT (PPR) SUPERFAMILY PROTEIN"/>
    <property type="match status" value="1"/>
</dbReference>
<gene>
    <name evidence="5" type="ORF">LIER_35552</name>
</gene>
<feature type="transmembrane region" description="Helical" evidence="3">
    <location>
        <begin position="230"/>
        <end position="249"/>
    </location>
</feature>
<keyword evidence="1" id="KW-0862">Zinc</keyword>
<comment type="caution">
    <text evidence="5">The sequence shown here is derived from an EMBL/GenBank/DDBJ whole genome shotgun (WGS) entry which is preliminary data.</text>
</comment>
<evidence type="ECO:0000256" key="3">
    <source>
        <dbReference type="SAM" id="Phobius"/>
    </source>
</evidence>
<organism evidence="5 6">
    <name type="scientific">Lithospermum erythrorhizon</name>
    <name type="common">Purple gromwell</name>
    <name type="synonym">Lithospermum officinale var. erythrorhizon</name>
    <dbReference type="NCBI Taxonomy" id="34254"/>
    <lineage>
        <taxon>Eukaryota</taxon>
        <taxon>Viridiplantae</taxon>
        <taxon>Streptophyta</taxon>
        <taxon>Embryophyta</taxon>
        <taxon>Tracheophyta</taxon>
        <taxon>Spermatophyta</taxon>
        <taxon>Magnoliopsida</taxon>
        <taxon>eudicotyledons</taxon>
        <taxon>Gunneridae</taxon>
        <taxon>Pentapetalae</taxon>
        <taxon>asterids</taxon>
        <taxon>lamiids</taxon>
        <taxon>Boraginales</taxon>
        <taxon>Boraginaceae</taxon>
        <taxon>Boraginoideae</taxon>
        <taxon>Lithospermeae</taxon>
        <taxon>Lithospermum</taxon>
    </lineage>
</organism>
<dbReference type="AlphaFoldDB" id="A0AAV3NSH6"/>
<proteinExistence type="predicted"/>
<feature type="domain" description="C2H2-type" evidence="4">
    <location>
        <begin position="21"/>
        <end position="43"/>
    </location>
</feature>
<feature type="compositionally biased region" description="Basic and acidic residues" evidence="2">
    <location>
        <begin position="1043"/>
        <end position="1053"/>
    </location>
</feature>
<dbReference type="EMBL" id="BAABME010015649">
    <property type="protein sequence ID" value="GAA0142290.1"/>
    <property type="molecule type" value="Genomic_DNA"/>
</dbReference>
<dbReference type="InterPro" id="IPR013087">
    <property type="entry name" value="Znf_C2H2_type"/>
</dbReference>
<dbReference type="GO" id="GO:0008270">
    <property type="term" value="F:zinc ion binding"/>
    <property type="evidence" value="ECO:0007669"/>
    <property type="project" value="UniProtKB-KW"/>
</dbReference>
<keyword evidence="3" id="KW-0472">Membrane</keyword>
<evidence type="ECO:0000259" key="4">
    <source>
        <dbReference type="PROSITE" id="PS50157"/>
    </source>
</evidence>
<reference evidence="5 6" key="1">
    <citation type="submission" date="2024-01" db="EMBL/GenBank/DDBJ databases">
        <title>The complete chloroplast genome sequence of Lithospermum erythrorhizon: insights into the phylogenetic relationship among Boraginaceae species and the maternal lineages of purple gromwells.</title>
        <authorList>
            <person name="Okada T."/>
            <person name="Watanabe K."/>
        </authorList>
    </citation>
    <scope>NUCLEOTIDE SEQUENCE [LARGE SCALE GENOMIC DNA]</scope>
</reference>
<feature type="region of interest" description="Disordered" evidence="2">
    <location>
        <begin position="344"/>
        <end position="397"/>
    </location>
</feature>